<reference evidence="2" key="1">
    <citation type="journal article" date="2019" name="Int. J. Syst. Evol. Microbiol.">
        <title>The Global Catalogue of Microorganisms (GCM) 10K type strain sequencing project: providing services to taxonomists for standard genome sequencing and annotation.</title>
        <authorList>
            <consortium name="The Broad Institute Genomics Platform"/>
            <consortium name="The Broad Institute Genome Sequencing Center for Infectious Disease"/>
            <person name="Wu L."/>
            <person name="Ma J."/>
        </authorList>
    </citation>
    <scope>NUCLEOTIDE SEQUENCE [LARGE SCALE GENOMIC DNA]</scope>
    <source>
        <strain evidence="2">JCM 18015</strain>
    </source>
</reference>
<keyword evidence="2" id="KW-1185">Reference proteome</keyword>
<evidence type="ECO:0000313" key="2">
    <source>
        <dbReference type="Proteomes" id="UP001499910"/>
    </source>
</evidence>
<proteinExistence type="predicted"/>
<dbReference type="EMBL" id="BAABHW010000001">
    <property type="protein sequence ID" value="GAA5066341.1"/>
    <property type="molecule type" value="Genomic_DNA"/>
</dbReference>
<evidence type="ECO:0000313" key="1">
    <source>
        <dbReference type="EMBL" id="GAA5066341.1"/>
    </source>
</evidence>
<gene>
    <name evidence="1" type="ORF">GCM10023209_04830</name>
</gene>
<dbReference type="Gene3D" id="3.40.50.2000">
    <property type="entry name" value="Glycogen Phosphorylase B"/>
    <property type="match status" value="1"/>
</dbReference>
<dbReference type="SUPFAM" id="SSF53756">
    <property type="entry name" value="UDP-Glycosyltransferase/glycogen phosphorylase"/>
    <property type="match status" value="1"/>
</dbReference>
<organism evidence="1 2">
    <name type="scientific">[Roseibacterium] beibuensis</name>
    <dbReference type="NCBI Taxonomy" id="1193142"/>
    <lineage>
        <taxon>Bacteria</taxon>
        <taxon>Pseudomonadati</taxon>
        <taxon>Pseudomonadota</taxon>
        <taxon>Alphaproteobacteria</taxon>
        <taxon>Rhodobacterales</taxon>
        <taxon>Roseobacteraceae</taxon>
        <taxon>Roseicyclus</taxon>
    </lineage>
</organism>
<comment type="caution">
    <text evidence="1">The sequence shown here is derived from an EMBL/GenBank/DDBJ whole genome shotgun (WGS) entry which is preliminary data.</text>
</comment>
<evidence type="ECO:0008006" key="3">
    <source>
        <dbReference type="Google" id="ProtNLM"/>
    </source>
</evidence>
<accession>A0ABP9KYF2</accession>
<dbReference type="RefSeq" id="WP_259546866.1">
    <property type="nucleotide sequence ID" value="NZ_BAABHW010000001.1"/>
</dbReference>
<dbReference type="Proteomes" id="UP001499910">
    <property type="component" value="Unassembled WGS sequence"/>
</dbReference>
<sequence>MTGADQYFGGVVSLDPLVTLSKRSLFHGCTVGIAPLLPEAMRARPALHLLALAWGIATVQEAEALADEISAYRQAWPAGRFLVLANTMDEMGLCQRAGLPAIHFSSLNFVDESQFDRAGGVEKTVDAVYVAGLEGYKRHELARAIPSLRLLYWRPTAAALARMRALLPAAEFYNHELGDGAFSLLQGAEYARAVQGARVGLCLSKREGPMRASIEYQLLDLPVVTVEADGGRVEMMDPAHSRVVPPDPDAVAGAVRDLVDRGFPTGAVRASVLDRLASNRAGVVDLLRPHLREVFGDACGDLTFDDLGKVDLWRTRSSAAVLPEFDAAPV</sequence>
<protein>
    <recommendedName>
        <fullName evidence="3">Glycosyltransferase family 1 protein</fullName>
    </recommendedName>
</protein>
<name>A0ABP9KYF2_9RHOB</name>